<accession>A0A9W9U0L0</accession>
<sequence>MDFKGSLEQVEMADHSTGSATDDFSFTPREQRKIVHKIDRRLITGLGLLFGISLVDRTNLGNASIAGMQKDLGLEIGSRYSLVVLIFFVPYVIFQLPSSIIVRKLGPKAFFGGITFLWGVVMMCFGFIHNWKVMLGLRVILGTFEAGLFPGAVYVLSLWYTRYDVHKRYSSFYLISIVGSSLTGILAYGISQMGGLGGLQAWQWIFVIEGLLTCVIAVIGYLLLVDLPQDAHKARHFLSRQEIDFVIHKIDQDRHDAKDEPFTWSAFLMPALEWKVWGFAMIFLCSTVVAYSLAFFLPIILSSKMGFGVGPSQALTTPPYFFAAITMYTEGWLGDKWRIRSPIIVYNALQTIIGLCLLEWAAQPGVQYFGVFLVCAGCNATIPAVLAWQANNIRGQWKRAFCSASLITSGGMGGIIGALVFRSQDTPKYLPGIIASIMLTGESGRCNGVILIVTGLLTVYMHSANRKARQGRLEIEGMQGFYYTL</sequence>
<dbReference type="EMBL" id="JAPZBO010000009">
    <property type="protein sequence ID" value="KAJ5303417.1"/>
    <property type="molecule type" value="Genomic_DNA"/>
</dbReference>
<dbReference type="GO" id="GO:0016020">
    <property type="term" value="C:membrane"/>
    <property type="evidence" value="ECO:0007669"/>
    <property type="project" value="UniProtKB-SubCell"/>
</dbReference>
<dbReference type="InterPro" id="IPR020846">
    <property type="entry name" value="MFS_dom"/>
</dbReference>
<feature type="domain" description="Major facilitator superfamily (MFS) profile" evidence="8">
    <location>
        <begin position="42"/>
        <end position="485"/>
    </location>
</feature>
<dbReference type="FunFam" id="1.20.1250.20:FF:000013">
    <property type="entry name" value="MFS general substrate transporter"/>
    <property type="match status" value="1"/>
</dbReference>
<dbReference type="Pfam" id="PF07690">
    <property type="entry name" value="MFS_1"/>
    <property type="match status" value="1"/>
</dbReference>
<feature type="transmembrane region" description="Helical" evidence="7">
    <location>
        <begin position="202"/>
        <end position="225"/>
    </location>
</feature>
<evidence type="ECO:0000256" key="1">
    <source>
        <dbReference type="ARBA" id="ARBA00004141"/>
    </source>
</evidence>
<evidence type="ECO:0000256" key="2">
    <source>
        <dbReference type="ARBA" id="ARBA00008335"/>
    </source>
</evidence>
<feature type="transmembrane region" description="Helical" evidence="7">
    <location>
        <begin position="313"/>
        <end position="331"/>
    </location>
</feature>
<dbReference type="PANTHER" id="PTHR43791">
    <property type="entry name" value="PERMEASE-RELATED"/>
    <property type="match status" value="1"/>
</dbReference>
<feature type="transmembrane region" description="Helical" evidence="7">
    <location>
        <begin position="368"/>
        <end position="388"/>
    </location>
</feature>
<keyword evidence="3" id="KW-0813">Transport</keyword>
<dbReference type="InterPro" id="IPR011701">
    <property type="entry name" value="MFS"/>
</dbReference>
<comment type="caution">
    <text evidence="9">The sequence shown here is derived from an EMBL/GenBank/DDBJ whole genome shotgun (WGS) entry which is preliminary data.</text>
</comment>
<feature type="transmembrane region" description="Helical" evidence="7">
    <location>
        <begin position="433"/>
        <end position="460"/>
    </location>
</feature>
<feature type="transmembrane region" description="Helical" evidence="7">
    <location>
        <begin position="343"/>
        <end position="362"/>
    </location>
</feature>
<evidence type="ECO:0000259" key="8">
    <source>
        <dbReference type="PROSITE" id="PS50850"/>
    </source>
</evidence>
<feature type="transmembrane region" description="Helical" evidence="7">
    <location>
        <begin position="42"/>
        <end position="60"/>
    </location>
</feature>
<feature type="transmembrane region" description="Helical" evidence="7">
    <location>
        <begin position="109"/>
        <end position="129"/>
    </location>
</feature>
<dbReference type="PROSITE" id="PS50850">
    <property type="entry name" value="MFS"/>
    <property type="match status" value="1"/>
</dbReference>
<feature type="transmembrane region" description="Helical" evidence="7">
    <location>
        <begin position="80"/>
        <end position="102"/>
    </location>
</feature>
<feature type="transmembrane region" description="Helical" evidence="7">
    <location>
        <begin position="276"/>
        <end position="301"/>
    </location>
</feature>
<keyword evidence="4 7" id="KW-0812">Transmembrane</keyword>
<dbReference type="Gene3D" id="1.20.1250.20">
    <property type="entry name" value="MFS general substrate transporter like domains"/>
    <property type="match status" value="2"/>
</dbReference>
<evidence type="ECO:0000313" key="10">
    <source>
        <dbReference type="Proteomes" id="UP001147746"/>
    </source>
</evidence>
<evidence type="ECO:0000256" key="7">
    <source>
        <dbReference type="SAM" id="Phobius"/>
    </source>
</evidence>
<evidence type="ECO:0000313" key="9">
    <source>
        <dbReference type="EMBL" id="KAJ5303417.1"/>
    </source>
</evidence>
<dbReference type="InterPro" id="IPR036259">
    <property type="entry name" value="MFS_trans_sf"/>
</dbReference>
<keyword evidence="10" id="KW-1185">Reference proteome</keyword>
<evidence type="ECO:0000256" key="3">
    <source>
        <dbReference type="ARBA" id="ARBA00022448"/>
    </source>
</evidence>
<dbReference type="SUPFAM" id="SSF103473">
    <property type="entry name" value="MFS general substrate transporter"/>
    <property type="match status" value="1"/>
</dbReference>
<evidence type="ECO:0000256" key="5">
    <source>
        <dbReference type="ARBA" id="ARBA00022989"/>
    </source>
</evidence>
<dbReference type="Proteomes" id="UP001147746">
    <property type="component" value="Unassembled WGS sequence"/>
</dbReference>
<feature type="transmembrane region" description="Helical" evidence="7">
    <location>
        <begin position="172"/>
        <end position="190"/>
    </location>
</feature>
<feature type="transmembrane region" description="Helical" evidence="7">
    <location>
        <begin position="400"/>
        <end position="421"/>
    </location>
</feature>
<feature type="transmembrane region" description="Helical" evidence="7">
    <location>
        <begin position="135"/>
        <end position="160"/>
    </location>
</feature>
<keyword evidence="5 7" id="KW-1133">Transmembrane helix</keyword>
<protein>
    <submittedName>
        <fullName evidence="9">Phthalate transporter</fullName>
    </submittedName>
</protein>
<dbReference type="PANTHER" id="PTHR43791:SF47">
    <property type="entry name" value="MAJOR FACILITATOR SUPERFAMILY (MFS) PROFILE DOMAIN-CONTAINING PROTEIN-RELATED"/>
    <property type="match status" value="1"/>
</dbReference>
<evidence type="ECO:0000256" key="4">
    <source>
        <dbReference type="ARBA" id="ARBA00022692"/>
    </source>
</evidence>
<reference evidence="9" key="1">
    <citation type="submission" date="2022-12" db="EMBL/GenBank/DDBJ databases">
        <authorList>
            <person name="Petersen C."/>
        </authorList>
    </citation>
    <scope>NUCLEOTIDE SEQUENCE</scope>
    <source>
        <strain evidence="9">IBT 21472</strain>
    </source>
</reference>
<dbReference type="AlphaFoldDB" id="A0A9W9U0L0"/>
<gene>
    <name evidence="9" type="ORF">N7476_010216</name>
</gene>
<comment type="subcellular location">
    <subcellularLocation>
        <location evidence="1">Membrane</location>
        <topology evidence="1">Multi-pass membrane protein</topology>
    </subcellularLocation>
</comment>
<dbReference type="FunFam" id="1.20.1250.20:FF:000018">
    <property type="entry name" value="MFS transporter permease"/>
    <property type="match status" value="1"/>
</dbReference>
<keyword evidence="6 7" id="KW-0472">Membrane</keyword>
<dbReference type="GO" id="GO:0022857">
    <property type="term" value="F:transmembrane transporter activity"/>
    <property type="evidence" value="ECO:0007669"/>
    <property type="project" value="InterPro"/>
</dbReference>
<proteinExistence type="inferred from homology"/>
<evidence type="ECO:0000256" key="6">
    <source>
        <dbReference type="ARBA" id="ARBA00023136"/>
    </source>
</evidence>
<reference evidence="9" key="2">
    <citation type="journal article" date="2023" name="IMA Fungus">
        <title>Comparative genomic study of the Penicillium genus elucidates a diverse pangenome and 15 lateral gene transfer events.</title>
        <authorList>
            <person name="Petersen C."/>
            <person name="Sorensen T."/>
            <person name="Nielsen M.R."/>
            <person name="Sondergaard T.E."/>
            <person name="Sorensen J.L."/>
            <person name="Fitzpatrick D.A."/>
            <person name="Frisvad J.C."/>
            <person name="Nielsen K.L."/>
        </authorList>
    </citation>
    <scope>NUCLEOTIDE SEQUENCE</scope>
    <source>
        <strain evidence="9">IBT 21472</strain>
    </source>
</reference>
<organism evidence="9 10">
    <name type="scientific">Penicillium atrosanguineum</name>
    <dbReference type="NCBI Taxonomy" id="1132637"/>
    <lineage>
        <taxon>Eukaryota</taxon>
        <taxon>Fungi</taxon>
        <taxon>Dikarya</taxon>
        <taxon>Ascomycota</taxon>
        <taxon>Pezizomycotina</taxon>
        <taxon>Eurotiomycetes</taxon>
        <taxon>Eurotiomycetidae</taxon>
        <taxon>Eurotiales</taxon>
        <taxon>Aspergillaceae</taxon>
        <taxon>Penicillium</taxon>
    </lineage>
</organism>
<comment type="similarity">
    <text evidence="2">Belongs to the major facilitator superfamily.</text>
</comment>
<name>A0A9W9U0L0_9EURO</name>